<dbReference type="InterPro" id="IPR036397">
    <property type="entry name" value="RNaseH_sf"/>
</dbReference>
<keyword evidence="3" id="KW-1185">Reference proteome</keyword>
<sequence>MESSVEIVKTRRRYSLDTKRHILRAVTECTQKDVSSRSGIPLRTIQNFVREKDKIIASLRAKRCRNIGYSGRKEILPGANDLLDYMIAMKEIFFPLTTYQVVQQVKANHQDWVTAYSALKIDPYESLFNLCRDFVYRHGFSRRRALTAKSLDPQQMHNVREKILSEFWLEHGEFEDSEVINCDETGIYFDTPPRYIFTQKGSDASISHGDKSCRLTAVLAARREKLPIMFVLKGKPRRYIDTNELYLYPPGHLYAVQQNAWIDGERWKFYLDNVLRPEIIKPSLIVIDNFDAHTTAKNIAFVEEEISSVLCTLPPNTTSVLQPLDVGVMGPFKAKLRNLWLRETNHPSSAVEKRMACIKRAIQAWGEISPDTIRKAIERLYQDVSSYCYP</sequence>
<dbReference type="VEuPathDB" id="FungiDB:AeMF1_017306"/>
<dbReference type="EMBL" id="VJMJ01000147">
    <property type="protein sequence ID" value="KAF0731004.1"/>
    <property type="molecule type" value="Genomic_DNA"/>
</dbReference>
<gene>
    <name evidence="2" type="ORF">Ae201684_011556</name>
</gene>
<dbReference type="PANTHER" id="PTHR19303:SF57">
    <property type="entry name" value="HTH CENPB-TYPE DOMAIN-CONTAINING PROTEIN"/>
    <property type="match status" value="1"/>
</dbReference>
<dbReference type="GO" id="GO:0005634">
    <property type="term" value="C:nucleus"/>
    <property type="evidence" value="ECO:0007669"/>
    <property type="project" value="TreeGrafter"/>
</dbReference>
<dbReference type="AlphaFoldDB" id="A0A6G0WU70"/>
<organism evidence="2 3">
    <name type="scientific">Aphanomyces euteiches</name>
    <dbReference type="NCBI Taxonomy" id="100861"/>
    <lineage>
        <taxon>Eukaryota</taxon>
        <taxon>Sar</taxon>
        <taxon>Stramenopiles</taxon>
        <taxon>Oomycota</taxon>
        <taxon>Saprolegniomycetes</taxon>
        <taxon>Saprolegniales</taxon>
        <taxon>Verrucalvaceae</taxon>
        <taxon>Aphanomyces</taxon>
    </lineage>
</organism>
<dbReference type="InterPro" id="IPR004875">
    <property type="entry name" value="DDE_SF_endonuclease_dom"/>
</dbReference>
<dbReference type="Gene3D" id="1.10.10.60">
    <property type="entry name" value="Homeodomain-like"/>
    <property type="match status" value="1"/>
</dbReference>
<feature type="domain" description="DDE-1" evidence="1">
    <location>
        <begin position="220"/>
        <end position="375"/>
    </location>
</feature>
<dbReference type="PANTHER" id="PTHR19303">
    <property type="entry name" value="TRANSPOSON"/>
    <property type="match status" value="1"/>
</dbReference>
<dbReference type="InterPro" id="IPR050863">
    <property type="entry name" value="CenT-Element_Derived"/>
</dbReference>
<dbReference type="GO" id="GO:0003677">
    <property type="term" value="F:DNA binding"/>
    <property type="evidence" value="ECO:0007669"/>
    <property type="project" value="TreeGrafter"/>
</dbReference>
<dbReference type="Gene3D" id="3.30.420.10">
    <property type="entry name" value="Ribonuclease H-like superfamily/Ribonuclease H"/>
    <property type="match status" value="1"/>
</dbReference>
<evidence type="ECO:0000313" key="2">
    <source>
        <dbReference type="EMBL" id="KAF0731004.1"/>
    </source>
</evidence>
<accession>A0A6G0WU70</accession>
<protein>
    <recommendedName>
        <fullName evidence="1">DDE-1 domain-containing protein</fullName>
    </recommendedName>
</protein>
<reference evidence="2 3" key="1">
    <citation type="submission" date="2019-07" db="EMBL/GenBank/DDBJ databases">
        <title>Genomics analysis of Aphanomyces spp. identifies a new class of oomycete effector associated with host adaptation.</title>
        <authorList>
            <person name="Gaulin E."/>
        </authorList>
    </citation>
    <scope>NUCLEOTIDE SEQUENCE [LARGE SCALE GENOMIC DNA]</scope>
    <source>
        <strain evidence="2 3">ATCC 201684</strain>
    </source>
</reference>
<name>A0A6G0WU70_9STRA</name>
<evidence type="ECO:0000259" key="1">
    <source>
        <dbReference type="Pfam" id="PF03184"/>
    </source>
</evidence>
<evidence type="ECO:0000313" key="3">
    <source>
        <dbReference type="Proteomes" id="UP000481153"/>
    </source>
</evidence>
<proteinExistence type="predicted"/>
<dbReference type="Proteomes" id="UP000481153">
    <property type="component" value="Unassembled WGS sequence"/>
</dbReference>
<dbReference type="Pfam" id="PF03184">
    <property type="entry name" value="DDE_1"/>
    <property type="match status" value="1"/>
</dbReference>
<comment type="caution">
    <text evidence="2">The sequence shown here is derived from an EMBL/GenBank/DDBJ whole genome shotgun (WGS) entry which is preliminary data.</text>
</comment>